<evidence type="ECO:0000313" key="18">
    <source>
        <dbReference type="Proteomes" id="UP000193834"/>
    </source>
</evidence>
<dbReference type="PANTHER" id="PTHR17490:SF16">
    <property type="entry name" value="THREONYLCARBAMOYL-AMP SYNTHASE"/>
    <property type="match status" value="1"/>
</dbReference>
<reference evidence="17 18" key="1">
    <citation type="submission" date="2017-04" db="EMBL/GenBank/DDBJ databases">
        <authorList>
            <person name="Afonso C.L."/>
            <person name="Miller P.J."/>
            <person name="Scott M.A."/>
            <person name="Spackman E."/>
            <person name="Goraichik I."/>
            <person name="Dimitrov K.M."/>
            <person name="Suarez D.L."/>
            <person name="Swayne D.E."/>
        </authorList>
    </citation>
    <scope>NUCLEOTIDE SEQUENCE [LARGE SCALE GENOMIC DNA]</scope>
    <source>
        <strain evidence="17 18">11</strain>
    </source>
</reference>
<dbReference type="AlphaFoldDB" id="A0A1X7KUX5"/>
<dbReference type="GO" id="GO:0005737">
    <property type="term" value="C:cytoplasm"/>
    <property type="evidence" value="ECO:0007669"/>
    <property type="project" value="UniProtKB-SubCell"/>
</dbReference>
<feature type="binding site" evidence="14">
    <location>
        <position position="138"/>
    </location>
    <ligand>
        <name>ATP</name>
        <dbReference type="ChEBI" id="CHEBI:30616"/>
    </ligand>
</feature>
<feature type="binding site" evidence="14">
    <location>
        <position position="216"/>
    </location>
    <ligand>
        <name>ATP</name>
        <dbReference type="ChEBI" id="CHEBI:30616"/>
    </ligand>
</feature>
<evidence type="ECO:0000256" key="13">
    <source>
        <dbReference type="PIRNR" id="PIRNR004930"/>
    </source>
</evidence>
<feature type="binding site" evidence="14">
    <location>
        <position position="87"/>
    </location>
    <ligand>
        <name>L-threonine</name>
        <dbReference type="ChEBI" id="CHEBI:57926"/>
    </ligand>
</feature>
<keyword evidence="5 13" id="KW-0963">Cytoplasm</keyword>
<evidence type="ECO:0000256" key="11">
    <source>
        <dbReference type="ARBA" id="ARBA00029774"/>
    </source>
</evidence>
<dbReference type="GO" id="GO:0005524">
    <property type="term" value="F:ATP binding"/>
    <property type="evidence" value="ECO:0007669"/>
    <property type="project" value="UniProtKB-UniRule"/>
</dbReference>
<evidence type="ECO:0000256" key="5">
    <source>
        <dbReference type="ARBA" id="ARBA00022490"/>
    </source>
</evidence>
<feature type="binding site" evidence="14">
    <location>
        <position position="142"/>
    </location>
    <ligand>
        <name>L-threonine</name>
        <dbReference type="ChEBI" id="CHEBI:57926"/>
    </ligand>
</feature>
<feature type="binding site" evidence="14">
    <location>
        <position position="172"/>
    </location>
    <ligand>
        <name>ATP</name>
        <dbReference type="ChEBI" id="CHEBI:30616"/>
    </ligand>
</feature>
<comment type="subcellular location">
    <subcellularLocation>
        <location evidence="1 13">Cytoplasm</location>
    </subcellularLocation>
</comment>
<protein>
    <recommendedName>
        <fullName evidence="4 13">Threonylcarbamoyl-AMP synthase</fullName>
        <shortName evidence="13">TC-AMP synthase</shortName>
        <ecNumber evidence="3 13">2.7.7.87</ecNumber>
    </recommendedName>
    <alternativeName>
        <fullName evidence="11 13">L-threonylcarbamoyladenylate synthase</fullName>
    </alternativeName>
</protein>
<evidence type="ECO:0000259" key="16">
    <source>
        <dbReference type="PROSITE" id="PS51163"/>
    </source>
</evidence>
<dbReference type="InterPro" id="IPR017945">
    <property type="entry name" value="DHBP_synth_RibB-like_a/b_dom"/>
</dbReference>
<dbReference type="NCBIfam" id="TIGR00057">
    <property type="entry name" value="L-threonylcarbamoyladenylate synthase"/>
    <property type="match status" value="1"/>
</dbReference>
<dbReference type="InterPro" id="IPR006070">
    <property type="entry name" value="Sua5-like_dom"/>
</dbReference>
<dbReference type="InterPro" id="IPR005145">
    <property type="entry name" value="Sua5_C"/>
</dbReference>
<feature type="binding site" evidence="14">
    <location>
        <position position="78"/>
    </location>
    <ligand>
        <name>ATP</name>
        <dbReference type="ChEBI" id="CHEBI:30616"/>
    </ligand>
</feature>
<evidence type="ECO:0000313" key="17">
    <source>
        <dbReference type="EMBL" id="SMG45352.1"/>
    </source>
</evidence>
<dbReference type="InterPro" id="IPR010923">
    <property type="entry name" value="T(6)A37_SUA5"/>
</dbReference>
<evidence type="ECO:0000256" key="6">
    <source>
        <dbReference type="ARBA" id="ARBA00022679"/>
    </source>
</evidence>
<evidence type="ECO:0000256" key="2">
    <source>
        <dbReference type="ARBA" id="ARBA00007663"/>
    </source>
</evidence>
<dbReference type="InterPro" id="IPR050156">
    <property type="entry name" value="TC-AMP_synthase_SUA5"/>
</dbReference>
<dbReference type="GO" id="GO:0061710">
    <property type="term" value="F:L-threonylcarbamoyladenylate synthase"/>
    <property type="evidence" value="ECO:0007669"/>
    <property type="project" value="UniProtKB-EC"/>
</dbReference>
<name>A0A1X7KUX5_9BACL</name>
<dbReference type="GO" id="GO:0006450">
    <property type="term" value="P:regulation of translational fidelity"/>
    <property type="evidence" value="ECO:0007669"/>
    <property type="project" value="TreeGrafter"/>
</dbReference>
<feature type="domain" description="YrdC-like" evidence="16">
    <location>
        <begin position="33"/>
        <end position="220"/>
    </location>
</feature>
<feature type="binding site" evidence="14">
    <location>
        <position position="279"/>
    </location>
    <ligand>
        <name>ATP</name>
        <dbReference type="ChEBI" id="CHEBI:30616"/>
    </ligand>
</feature>
<accession>A0A1X7KUX5</accession>
<dbReference type="Pfam" id="PF03481">
    <property type="entry name" value="Sua5_C"/>
    <property type="match status" value="1"/>
</dbReference>
<dbReference type="GO" id="GO:0000049">
    <property type="term" value="F:tRNA binding"/>
    <property type="evidence" value="ECO:0007669"/>
    <property type="project" value="TreeGrafter"/>
</dbReference>
<keyword evidence="7 13" id="KW-0819">tRNA processing</keyword>
<evidence type="ECO:0000256" key="12">
    <source>
        <dbReference type="ARBA" id="ARBA00048366"/>
    </source>
</evidence>
<evidence type="ECO:0000256" key="8">
    <source>
        <dbReference type="ARBA" id="ARBA00022695"/>
    </source>
</evidence>
<evidence type="ECO:0000256" key="1">
    <source>
        <dbReference type="ARBA" id="ARBA00004496"/>
    </source>
</evidence>
<dbReference type="PROSITE" id="PS51163">
    <property type="entry name" value="YRDC"/>
    <property type="match status" value="1"/>
</dbReference>
<evidence type="ECO:0000256" key="4">
    <source>
        <dbReference type="ARBA" id="ARBA00015492"/>
    </source>
</evidence>
<keyword evidence="8 13" id="KW-0548">Nucleotidyltransferase</keyword>
<keyword evidence="10 13" id="KW-0067">ATP-binding</keyword>
<comment type="function">
    <text evidence="13">Required for the formation of a threonylcarbamoyl group on adenosine at position 37 (t(6)A37) in tRNAs that read codons beginning with adenine.</text>
</comment>
<dbReference type="EC" id="2.7.7.87" evidence="3 13"/>
<evidence type="ECO:0000256" key="10">
    <source>
        <dbReference type="ARBA" id="ARBA00022840"/>
    </source>
</evidence>
<keyword evidence="18" id="KW-1185">Reference proteome</keyword>
<feature type="region of interest" description="Disordered" evidence="15">
    <location>
        <begin position="245"/>
        <end position="265"/>
    </location>
</feature>
<dbReference type="STRING" id="1852522.SAMN06295960_2738"/>
<dbReference type="Gene3D" id="3.40.50.11030">
    <property type="entry name" value="Threonylcarbamoyl-AMP synthase, C-terminal domain"/>
    <property type="match status" value="1"/>
</dbReference>
<dbReference type="Pfam" id="PF01300">
    <property type="entry name" value="Sua5_yciO_yrdC"/>
    <property type="match status" value="1"/>
</dbReference>
<dbReference type="Gene3D" id="3.90.870.10">
    <property type="entry name" value="DHBP synthase"/>
    <property type="match status" value="1"/>
</dbReference>
<dbReference type="SUPFAM" id="SSF55821">
    <property type="entry name" value="YrdC/RibB"/>
    <property type="match status" value="1"/>
</dbReference>
<dbReference type="EMBL" id="FXAZ01000003">
    <property type="protein sequence ID" value="SMG45352.1"/>
    <property type="molecule type" value="Genomic_DNA"/>
</dbReference>
<feature type="binding site" evidence="14">
    <location>
        <position position="164"/>
    </location>
    <ligand>
        <name>ATP</name>
        <dbReference type="ChEBI" id="CHEBI:30616"/>
    </ligand>
</feature>
<evidence type="ECO:0000256" key="9">
    <source>
        <dbReference type="ARBA" id="ARBA00022741"/>
    </source>
</evidence>
<feature type="binding site" evidence="14">
    <location>
        <position position="55"/>
    </location>
    <ligand>
        <name>L-threonine</name>
        <dbReference type="ChEBI" id="CHEBI:57926"/>
    </ligand>
</feature>
<dbReference type="Proteomes" id="UP000193834">
    <property type="component" value="Unassembled WGS sequence"/>
</dbReference>
<evidence type="ECO:0000256" key="7">
    <source>
        <dbReference type="ARBA" id="ARBA00022694"/>
    </source>
</evidence>
<feature type="binding site" evidence="14">
    <location>
        <position position="202"/>
    </location>
    <ligand>
        <name>L-threonine</name>
        <dbReference type="ChEBI" id="CHEBI:57926"/>
    </ligand>
</feature>
<keyword evidence="9 13" id="KW-0547">Nucleotide-binding</keyword>
<organism evidence="17 18">
    <name type="scientific">Paenibacillus aquistagni</name>
    <dbReference type="NCBI Taxonomy" id="1852522"/>
    <lineage>
        <taxon>Bacteria</taxon>
        <taxon>Bacillati</taxon>
        <taxon>Bacillota</taxon>
        <taxon>Bacilli</taxon>
        <taxon>Bacillales</taxon>
        <taxon>Paenibacillaceae</taxon>
        <taxon>Paenibacillus</taxon>
    </lineage>
</organism>
<gene>
    <name evidence="17" type="ORF">SAMN06295960_2738</name>
</gene>
<evidence type="ECO:0000256" key="14">
    <source>
        <dbReference type="PIRSR" id="PIRSR004930-1"/>
    </source>
</evidence>
<dbReference type="PIRSF" id="PIRSF004930">
    <property type="entry name" value="Tln_factor_SUA5"/>
    <property type="match status" value="1"/>
</dbReference>
<sequence length="393" mass="42154">MDNNYSSDRCKKDQPPLHTKMWVMEQQTQEEQQAAIQEAADLLHDGCTVAFPTETVYGLGADATSTAAVERIFAAKGRPSDNPLIVHIAERKQVKELVADCPFLAEQLMDACWPGPLTLVLPVREGAVSNRVTTGLGTVGIRMPDHALALQLIQASGRPIAAPSANRSGRPSPTRAAHVLEDLGGRIAGIVDGGATGVGVESTVVEVKGDHIHVLRPGGITVSMLRSFTPNVTIDPAVDPERALSKLMQSQSPEPAASKEPDQTAMLAPRSPGMKYTHYAPKGKLQLVQGASDIAVSAYILEDLRRAKQQGEKTGVLAFAEHVGRYQADVVVELGSLTQLEQGAHRLYDALRHFDEEGATYILAETCSYEGMGLALMNRLLKAAGHHVIVIAD</sequence>
<proteinExistence type="inferred from homology"/>
<feature type="binding site" evidence="14">
    <location>
        <position position="82"/>
    </location>
    <ligand>
        <name>ATP</name>
        <dbReference type="ChEBI" id="CHEBI:30616"/>
    </ligand>
</feature>
<comment type="similarity">
    <text evidence="2 13">Belongs to the SUA5 family.</text>
</comment>
<dbReference type="RefSeq" id="WP_085494904.1">
    <property type="nucleotide sequence ID" value="NZ_FXAZ01000003.1"/>
</dbReference>
<dbReference type="GO" id="GO:0003725">
    <property type="term" value="F:double-stranded RNA binding"/>
    <property type="evidence" value="ECO:0007669"/>
    <property type="project" value="UniProtKB-UniRule"/>
</dbReference>
<comment type="catalytic activity">
    <reaction evidence="12 13">
        <text>L-threonine + hydrogencarbonate + ATP = L-threonylcarbamoyladenylate + diphosphate + H2O</text>
        <dbReference type="Rhea" id="RHEA:36407"/>
        <dbReference type="ChEBI" id="CHEBI:15377"/>
        <dbReference type="ChEBI" id="CHEBI:17544"/>
        <dbReference type="ChEBI" id="CHEBI:30616"/>
        <dbReference type="ChEBI" id="CHEBI:33019"/>
        <dbReference type="ChEBI" id="CHEBI:57926"/>
        <dbReference type="ChEBI" id="CHEBI:73682"/>
        <dbReference type="EC" id="2.7.7.87"/>
    </reaction>
</comment>
<evidence type="ECO:0000256" key="15">
    <source>
        <dbReference type="SAM" id="MobiDB-lite"/>
    </source>
</evidence>
<dbReference type="GO" id="GO:0008033">
    <property type="term" value="P:tRNA processing"/>
    <property type="evidence" value="ECO:0007669"/>
    <property type="project" value="UniProtKB-KW"/>
</dbReference>
<dbReference type="FunFam" id="3.90.870.10:FF:000008">
    <property type="entry name" value="Threonylcarbamoyl-AMP synthase"/>
    <property type="match status" value="1"/>
</dbReference>
<evidence type="ECO:0000256" key="3">
    <source>
        <dbReference type="ARBA" id="ARBA00012584"/>
    </source>
</evidence>
<feature type="binding site" evidence="14">
    <location>
        <position position="162"/>
    </location>
    <ligand>
        <name>L-threonine</name>
        <dbReference type="ChEBI" id="CHEBI:57926"/>
    </ligand>
</feature>
<dbReference type="InterPro" id="IPR038385">
    <property type="entry name" value="Sua5/YwlC_C"/>
</dbReference>
<dbReference type="PANTHER" id="PTHR17490">
    <property type="entry name" value="SUA5"/>
    <property type="match status" value="1"/>
</dbReference>
<keyword evidence="6 13" id="KW-0808">Transferase</keyword>